<dbReference type="AlphaFoldDB" id="A0A6C0E8P0"/>
<sequence length="54" mass="6929">MSIFEKWRWSFCKKVISLDNALKTVFFRKKWLHKFLNNFMRKTKKGFFWFKYIE</sequence>
<reference evidence="1" key="1">
    <citation type="journal article" date="2020" name="Nature">
        <title>Giant virus diversity and host interactions through global metagenomics.</title>
        <authorList>
            <person name="Schulz F."/>
            <person name="Roux S."/>
            <person name="Paez-Espino D."/>
            <person name="Jungbluth S."/>
            <person name="Walsh D.A."/>
            <person name="Denef V.J."/>
            <person name="McMahon K.D."/>
            <person name="Konstantinidis K.T."/>
            <person name="Eloe-Fadrosh E.A."/>
            <person name="Kyrpides N.C."/>
            <person name="Woyke T."/>
        </authorList>
    </citation>
    <scope>NUCLEOTIDE SEQUENCE</scope>
    <source>
        <strain evidence="1">GVMAG-M-3300023179-152</strain>
    </source>
</reference>
<dbReference type="EMBL" id="MN739768">
    <property type="protein sequence ID" value="QHT25496.1"/>
    <property type="molecule type" value="Genomic_DNA"/>
</dbReference>
<evidence type="ECO:0000313" key="1">
    <source>
        <dbReference type="EMBL" id="QHT25496.1"/>
    </source>
</evidence>
<protein>
    <submittedName>
        <fullName evidence="1">Uncharacterized protein</fullName>
    </submittedName>
</protein>
<proteinExistence type="predicted"/>
<name>A0A6C0E8P0_9ZZZZ</name>
<organism evidence="1">
    <name type="scientific">viral metagenome</name>
    <dbReference type="NCBI Taxonomy" id="1070528"/>
    <lineage>
        <taxon>unclassified sequences</taxon>
        <taxon>metagenomes</taxon>
        <taxon>organismal metagenomes</taxon>
    </lineage>
</organism>
<accession>A0A6C0E8P0</accession>